<dbReference type="InterPro" id="IPR043426">
    <property type="entry name" value="MltB-like"/>
</dbReference>
<dbReference type="SUPFAM" id="SSF53955">
    <property type="entry name" value="Lysozyme-like"/>
    <property type="match status" value="1"/>
</dbReference>
<dbReference type="InterPro" id="IPR023346">
    <property type="entry name" value="Lysozyme-like_dom_sf"/>
</dbReference>
<gene>
    <name evidence="4" type="ORF">AVDCRST_MAG54-750</name>
</gene>
<feature type="compositionally biased region" description="Basic residues" evidence="1">
    <location>
        <begin position="24"/>
        <end position="40"/>
    </location>
</feature>
<evidence type="ECO:0000259" key="3">
    <source>
        <dbReference type="Pfam" id="PF13406"/>
    </source>
</evidence>
<proteinExistence type="predicted"/>
<reference evidence="4" key="1">
    <citation type="submission" date="2020-02" db="EMBL/GenBank/DDBJ databases">
        <authorList>
            <person name="Meier V. D."/>
        </authorList>
    </citation>
    <scope>NUCLEOTIDE SEQUENCE</scope>
    <source>
        <strain evidence="4">AVDCRST_MAG54</strain>
    </source>
</reference>
<dbReference type="EMBL" id="CADCTH010000104">
    <property type="protein sequence ID" value="CAA9225132.1"/>
    <property type="molecule type" value="Genomic_DNA"/>
</dbReference>
<dbReference type="Gene3D" id="1.10.530.10">
    <property type="match status" value="1"/>
</dbReference>
<keyword evidence="2" id="KW-1133">Transmembrane helix</keyword>
<protein>
    <submittedName>
        <fullName evidence="4">GH23</fullName>
    </submittedName>
</protein>
<evidence type="ECO:0000256" key="2">
    <source>
        <dbReference type="SAM" id="Phobius"/>
    </source>
</evidence>
<name>A0A6J4HKL9_9PSEU</name>
<dbReference type="PANTHER" id="PTHR30163">
    <property type="entry name" value="MEMBRANE-BOUND LYTIC MUREIN TRANSGLYCOSYLASE B"/>
    <property type="match status" value="1"/>
</dbReference>
<dbReference type="AlphaFoldDB" id="A0A6J4HKL9"/>
<dbReference type="Pfam" id="PF13406">
    <property type="entry name" value="SLT_2"/>
    <property type="match status" value="1"/>
</dbReference>
<evidence type="ECO:0000256" key="1">
    <source>
        <dbReference type="SAM" id="MobiDB-lite"/>
    </source>
</evidence>
<feature type="compositionally biased region" description="Basic residues" evidence="1">
    <location>
        <begin position="1"/>
        <end position="13"/>
    </location>
</feature>
<feature type="compositionally biased region" description="Basic and acidic residues" evidence="1">
    <location>
        <begin position="201"/>
        <end position="210"/>
    </location>
</feature>
<feature type="region of interest" description="Disordered" evidence="1">
    <location>
        <begin position="185"/>
        <end position="210"/>
    </location>
</feature>
<feature type="region of interest" description="Disordered" evidence="1">
    <location>
        <begin position="1"/>
        <end position="40"/>
    </location>
</feature>
<keyword evidence="2" id="KW-0472">Membrane</keyword>
<feature type="transmembrane region" description="Helical" evidence="2">
    <location>
        <begin position="72"/>
        <end position="93"/>
    </location>
</feature>
<organism evidence="4">
    <name type="scientific">uncultured Actinomycetospora sp</name>
    <dbReference type="NCBI Taxonomy" id="1135996"/>
    <lineage>
        <taxon>Bacteria</taxon>
        <taxon>Bacillati</taxon>
        <taxon>Actinomycetota</taxon>
        <taxon>Actinomycetes</taxon>
        <taxon>Pseudonocardiales</taxon>
        <taxon>Pseudonocardiaceae</taxon>
        <taxon>Actinomycetospora</taxon>
        <taxon>environmental samples</taxon>
    </lineage>
</organism>
<dbReference type="PANTHER" id="PTHR30163:SF8">
    <property type="entry name" value="LYTIC MUREIN TRANSGLYCOSYLASE"/>
    <property type="match status" value="1"/>
</dbReference>
<dbReference type="GO" id="GO:0009253">
    <property type="term" value="P:peptidoglycan catabolic process"/>
    <property type="evidence" value="ECO:0007669"/>
    <property type="project" value="TreeGrafter"/>
</dbReference>
<dbReference type="GO" id="GO:0008933">
    <property type="term" value="F:peptidoglycan lytic transglycosylase activity"/>
    <property type="evidence" value="ECO:0007669"/>
    <property type="project" value="TreeGrafter"/>
</dbReference>
<feature type="domain" description="Transglycosylase SLT" evidence="3">
    <location>
        <begin position="220"/>
        <end position="284"/>
    </location>
</feature>
<keyword evidence="2" id="KW-0812">Transmembrane</keyword>
<accession>A0A6J4HKL9</accession>
<sequence>MTRTTTRRSRRGTLSRSAAARGSSSRHRARHTRLHRGHRGVPHRLTIPARRNVAGVSTPPRSDADRRQLEHLLAAAVVLVLLVGAGVAGVVVATRRGPDTTPGYAQPVTAPVPADAAARIAWAAEREGTTGVPARVLVAGAGAEAAARTELADCGLSWVTLAGLGRVESNHGRYGGAVIAATGRPSAPIRGPELDGTAGNREIRDTDGGRLDGDTTYDRAVGPLQFIPTTWARFGADGDADGASDPDDLDDAALAAARYLCADERDLRRGDDWRAAVLAYNRSQAYVDRVRREAVAAAGAVG</sequence>
<dbReference type="CDD" id="cd13399">
    <property type="entry name" value="Slt35-like"/>
    <property type="match status" value="1"/>
</dbReference>
<dbReference type="InterPro" id="IPR031304">
    <property type="entry name" value="SLT_2"/>
</dbReference>
<evidence type="ECO:0000313" key="4">
    <source>
        <dbReference type="EMBL" id="CAA9225132.1"/>
    </source>
</evidence>
<feature type="compositionally biased region" description="Low complexity" evidence="1">
    <location>
        <begin position="14"/>
        <end position="23"/>
    </location>
</feature>